<evidence type="ECO:0000313" key="8">
    <source>
        <dbReference type="Proteomes" id="UP000249447"/>
    </source>
</evidence>
<reference evidence="7 8" key="1">
    <citation type="submission" date="2018-05" db="EMBL/GenBank/DDBJ databases">
        <title>The complete genome of Lysobacter maris HZ9B, a marine bacterium antagonistic against terrestrial plant pathogens.</title>
        <authorList>
            <person name="Zhang X.-Q."/>
        </authorList>
    </citation>
    <scope>NUCLEOTIDE SEQUENCE [LARGE SCALE GENOMIC DNA]</scope>
    <source>
        <strain evidence="7 8">HZ9B</strain>
    </source>
</reference>
<dbReference type="GO" id="GO:0003700">
    <property type="term" value="F:DNA-binding transcription factor activity"/>
    <property type="evidence" value="ECO:0007669"/>
    <property type="project" value="InterPro"/>
</dbReference>
<dbReference type="InterPro" id="IPR015424">
    <property type="entry name" value="PyrdxlP-dep_Trfase"/>
</dbReference>
<dbReference type="InterPro" id="IPR036390">
    <property type="entry name" value="WH_DNA-bd_sf"/>
</dbReference>
<dbReference type="SUPFAM" id="SSF46785">
    <property type="entry name" value="Winged helix' DNA-binding domain"/>
    <property type="match status" value="1"/>
</dbReference>
<name>A0A2U9TA55_9GAMM</name>
<evidence type="ECO:0000313" key="7">
    <source>
        <dbReference type="EMBL" id="AWV08067.1"/>
    </source>
</evidence>
<dbReference type="InterPro" id="IPR000524">
    <property type="entry name" value="Tscrpt_reg_HTH_GntR"/>
</dbReference>
<keyword evidence="3" id="KW-0805">Transcription regulation</keyword>
<dbReference type="AlphaFoldDB" id="A0A2U9TA55"/>
<sequence length="490" mass="53660">MHLQMDGRGPLHAQLTRALKAVMLDGRMGAGERLPPTRLLARELEVSRNTVLAAYEQLQAEGFLHGRVGSGSFVAPGLQVRPEAGDGGAAGERVAVVDALPPQSAYAGRARRFHDHARIPGRTVPGTRYAFQYGVPMTNPALTSAWARELSRAASYTRPHYPPTQGLPELREAVAGYLARRRGVQVSARDVLIVNGTQQAIALTARVLLDPGAAAAIEEPQYFAIREVLQIHGARLQPVPVDGEGLRVDALPVPAPRLVCVTPSHQFPTGAVLSLARRQALLDYVHAHDSWIFEDDYDGEFRYDARPLSALRSLDRHGRVVYVGSFSKVMFPALRLGYLVMPPGLRRDFINAKWAEDFGSSAVEQAALARFIEDGGFERHLRRTGKALRERRAALLRGLRERLGERIEIADSNAGMHLLAWLRGASLEQGERLIEVAASRGLGLHPIAPFYLEPPRRPGLLMGYAGMPLADIDPALRLFGECMDAVIPAR</sequence>
<dbReference type="GO" id="GO:0030170">
    <property type="term" value="F:pyridoxal phosphate binding"/>
    <property type="evidence" value="ECO:0007669"/>
    <property type="project" value="InterPro"/>
</dbReference>
<dbReference type="Gene3D" id="3.40.640.10">
    <property type="entry name" value="Type I PLP-dependent aspartate aminotransferase-like (Major domain)"/>
    <property type="match status" value="1"/>
</dbReference>
<dbReference type="PRINTS" id="PR00035">
    <property type="entry name" value="HTHGNTR"/>
</dbReference>
<organism evidence="7 8">
    <name type="scientific">Marilutibacter maris</name>
    <dbReference type="NCBI Taxonomy" id="1605891"/>
    <lineage>
        <taxon>Bacteria</taxon>
        <taxon>Pseudomonadati</taxon>
        <taxon>Pseudomonadota</taxon>
        <taxon>Gammaproteobacteria</taxon>
        <taxon>Lysobacterales</taxon>
        <taxon>Lysobacteraceae</taxon>
        <taxon>Marilutibacter</taxon>
    </lineage>
</organism>
<feature type="domain" description="HTH gntR-type" evidence="6">
    <location>
        <begin position="9"/>
        <end position="77"/>
    </location>
</feature>
<dbReference type="EMBL" id="CP029843">
    <property type="protein sequence ID" value="AWV08067.1"/>
    <property type="molecule type" value="Genomic_DNA"/>
</dbReference>
<proteinExistence type="inferred from homology"/>
<dbReference type="CDD" id="cd00609">
    <property type="entry name" value="AAT_like"/>
    <property type="match status" value="1"/>
</dbReference>
<evidence type="ECO:0000256" key="2">
    <source>
        <dbReference type="ARBA" id="ARBA00022898"/>
    </source>
</evidence>
<dbReference type="SUPFAM" id="SSF53383">
    <property type="entry name" value="PLP-dependent transferases"/>
    <property type="match status" value="1"/>
</dbReference>
<dbReference type="PROSITE" id="PS50949">
    <property type="entry name" value="HTH_GNTR"/>
    <property type="match status" value="1"/>
</dbReference>
<protein>
    <submittedName>
        <fullName evidence="7">Transcriptional regulator</fullName>
    </submittedName>
</protein>
<dbReference type="SMART" id="SM00345">
    <property type="entry name" value="HTH_GNTR"/>
    <property type="match status" value="1"/>
</dbReference>
<dbReference type="KEGG" id="lmb:C9I47_2389"/>
<dbReference type="Gene3D" id="1.10.10.10">
    <property type="entry name" value="Winged helix-like DNA-binding domain superfamily/Winged helix DNA-binding domain"/>
    <property type="match status" value="1"/>
</dbReference>
<accession>A0A2U9TA55</accession>
<keyword evidence="4" id="KW-0238">DNA-binding</keyword>
<evidence type="ECO:0000256" key="4">
    <source>
        <dbReference type="ARBA" id="ARBA00023125"/>
    </source>
</evidence>
<dbReference type="Proteomes" id="UP000249447">
    <property type="component" value="Chromosome"/>
</dbReference>
<dbReference type="InterPro" id="IPR004839">
    <property type="entry name" value="Aminotransferase_I/II_large"/>
</dbReference>
<dbReference type="GO" id="GO:0003677">
    <property type="term" value="F:DNA binding"/>
    <property type="evidence" value="ECO:0007669"/>
    <property type="project" value="UniProtKB-KW"/>
</dbReference>
<keyword evidence="2" id="KW-0663">Pyridoxal phosphate</keyword>
<dbReference type="InterPro" id="IPR015421">
    <property type="entry name" value="PyrdxlP-dep_Trfase_major"/>
</dbReference>
<gene>
    <name evidence="7" type="ORF">C9I47_2389</name>
</gene>
<evidence type="ECO:0000256" key="5">
    <source>
        <dbReference type="ARBA" id="ARBA00023163"/>
    </source>
</evidence>
<evidence type="ECO:0000256" key="3">
    <source>
        <dbReference type="ARBA" id="ARBA00023015"/>
    </source>
</evidence>
<evidence type="ECO:0000259" key="6">
    <source>
        <dbReference type="PROSITE" id="PS50949"/>
    </source>
</evidence>
<dbReference type="InterPro" id="IPR051446">
    <property type="entry name" value="HTH_trans_reg/aminotransferase"/>
</dbReference>
<keyword evidence="8" id="KW-1185">Reference proteome</keyword>
<dbReference type="PANTHER" id="PTHR46577">
    <property type="entry name" value="HTH-TYPE TRANSCRIPTIONAL REGULATORY PROTEIN GABR"/>
    <property type="match status" value="1"/>
</dbReference>
<evidence type="ECO:0000256" key="1">
    <source>
        <dbReference type="ARBA" id="ARBA00005384"/>
    </source>
</evidence>
<dbReference type="PANTHER" id="PTHR46577:SF1">
    <property type="entry name" value="HTH-TYPE TRANSCRIPTIONAL REGULATORY PROTEIN GABR"/>
    <property type="match status" value="1"/>
</dbReference>
<dbReference type="Pfam" id="PF00155">
    <property type="entry name" value="Aminotran_1_2"/>
    <property type="match status" value="1"/>
</dbReference>
<dbReference type="InterPro" id="IPR036388">
    <property type="entry name" value="WH-like_DNA-bd_sf"/>
</dbReference>
<dbReference type="Pfam" id="PF00392">
    <property type="entry name" value="GntR"/>
    <property type="match status" value="1"/>
</dbReference>
<comment type="similarity">
    <text evidence="1">In the C-terminal section; belongs to the class-I pyridoxal-phosphate-dependent aminotransferase family.</text>
</comment>
<dbReference type="CDD" id="cd07377">
    <property type="entry name" value="WHTH_GntR"/>
    <property type="match status" value="1"/>
</dbReference>
<keyword evidence="5" id="KW-0804">Transcription</keyword>